<evidence type="ECO:0000313" key="9">
    <source>
        <dbReference type="Proteomes" id="UP001318040"/>
    </source>
</evidence>
<dbReference type="Pfam" id="PF07798">
    <property type="entry name" value="CCDC90-like"/>
    <property type="match status" value="1"/>
</dbReference>
<comment type="subcellular location">
    <subcellularLocation>
        <location evidence="1">Mitochondrion membrane</location>
    </subcellularLocation>
</comment>
<feature type="transmembrane region" description="Helical" evidence="8">
    <location>
        <begin position="287"/>
        <end position="306"/>
    </location>
</feature>
<dbReference type="KEGG" id="pmrn:116944164"/>
<gene>
    <name evidence="10" type="primary">LOC116944164</name>
</gene>
<dbReference type="InterPro" id="IPR024461">
    <property type="entry name" value="CCDC90-like"/>
</dbReference>
<keyword evidence="4 8" id="KW-1133">Transmembrane helix</keyword>
<keyword evidence="6" id="KW-0496">Mitochondrion</keyword>
<evidence type="ECO:0000256" key="5">
    <source>
        <dbReference type="ARBA" id="ARBA00023054"/>
    </source>
</evidence>
<evidence type="ECO:0000256" key="1">
    <source>
        <dbReference type="ARBA" id="ARBA00004325"/>
    </source>
</evidence>
<dbReference type="PANTHER" id="PTHR14360:SF1">
    <property type="entry name" value="PROTEIN FMP32, MITOCHONDRIAL"/>
    <property type="match status" value="1"/>
</dbReference>
<evidence type="ECO:0000256" key="3">
    <source>
        <dbReference type="ARBA" id="ARBA00022692"/>
    </source>
</evidence>
<name>A0AAJ7TBB5_PETMA</name>
<dbReference type="GeneID" id="116944164"/>
<evidence type="ECO:0000256" key="2">
    <source>
        <dbReference type="ARBA" id="ARBA00007224"/>
    </source>
</evidence>
<dbReference type="Gene3D" id="1.20.5.340">
    <property type="match status" value="1"/>
</dbReference>
<keyword evidence="9" id="KW-1185">Reference proteome</keyword>
<evidence type="ECO:0000256" key="7">
    <source>
        <dbReference type="ARBA" id="ARBA00023136"/>
    </source>
</evidence>
<keyword evidence="7 8" id="KW-0472">Membrane</keyword>
<accession>A0AAJ7TBB5</accession>
<sequence length="307" mass="34437">MPPGCRFFRPRGLLSSSSLSSFATSRRFAPFTSFSSSTPGRSLMAAAAARRRPGLDVFRGPPALAWIPSRGPRGGGGSGDVAAPSRGFRTAELRLNYDLRQVDLTSTESRKFHFDTHAMVLLLESNGFATGQAEVLVAALVKILNANMEAVYREMVTKSQQEIMLQQVMAHLAAVKKDMIILEKSEFSALRNDNEKMKIELIHLKKHFEDEFLKVKSDAKLDMNLEKSRVKEMFSEQEKKLLEMRTEIVELHAEEDRALTKTNNRIDTEIAGLKTILESNKLDTIKYLAASVFTCLTIALGFYRLWS</sequence>
<dbReference type="Proteomes" id="UP001318040">
    <property type="component" value="Chromosome 20"/>
</dbReference>
<comment type="similarity">
    <text evidence="2">Belongs to the CCDC90 family.</text>
</comment>
<dbReference type="PANTHER" id="PTHR14360">
    <property type="entry name" value="PROTEIN FMP32, MITOCHONDRIAL"/>
    <property type="match status" value="1"/>
</dbReference>
<reference evidence="10" key="1">
    <citation type="submission" date="2025-08" db="UniProtKB">
        <authorList>
            <consortium name="RefSeq"/>
        </authorList>
    </citation>
    <scope>IDENTIFICATION</scope>
    <source>
        <tissue evidence="10">Sperm</tissue>
    </source>
</reference>
<evidence type="ECO:0000256" key="6">
    <source>
        <dbReference type="ARBA" id="ARBA00023128"/>
    </source>
</evidence>
<evidence type="ECO:0000256" key="8">
    <source>
        <dbReference type="SAM" id="Phobius"/>
    </source>
</evidence>
<dbReference type="AlphaFoldDB" id="A0AAJ7TBB5"/>
<protein>
    <submittedName>
        <fullName evidence="10">Mitochondrial calcium uniporter regulator 1-like</fullName>
    </submittedName>
</protein>
<proteinExistence type="inferred from homology"/>
<organism evidence="9 10">
    <name type="scientific">Petromyzon marinus</name>
    <name type="common">Sea lamprey</name>
    <dbReference type="NCBI Taxonomy" id="7757"/>
    <lineage>
        <taxon>Eukaryota</taxon>
        <taxon>Metazoa</taxon>
        <taxon>Chordata</taxon>
        <taxon>Craniata</taxon>
        <taxon>Vertebrata</taxon>
        <taxon>Cyclostomata</taxon>
        <taxon>Hyperoartia</taxon>
        <taxon>Petromyzontiformes</taxon>
        <taxon>Petromyzontidae</taxon>
        <taxon>Petromyzon</taxon>
    </lineage>
</organism>
<keyword evidence="3 8" id="KW-0812">Transmembrane</keyword>
<keyword evidence="5" id="KW-0175">Coiled coil</keyword>
<dbReference type="FunFam" id="1.20.5.340:FF:000015">
    <property type="entry name" value="Mitochondrial calcium uniporter regulator 1"/>
    <property type="match status" value="1"/>
</dbReference>
<evidence type="ECO:0000256" key="4">
    <source>
        <dbReference type="ARBA" id="ARBA00022989"/>
    </source>
</evidence>
<evidence type="ECO:0000313" key="10">
    <source>
        <dbReference type="RefSeq" id="XP_032813543.1"/>
    </source>
</evidence>
<dbReference type="RefSeq" id="XP_032813543.1">
    <property type="nucleotide sequence ID" value="XM_032957652.1"/>
</dbReference>
<dbReference type="GO" id="GO:0031966">
    <property type="term" value="C:mitochondrial membrane"/>
    <property type="evidence" value="ECO:0007669"/>
    <property type="project" value="UniProtKB-SubCell"/>
</dbReference>